<evidence type="ECO:0000313" key="2">
    <source>
        <dbReference type="EMBL" id="ATP57924.1"/>
    </source>
</evidence>
<accession>A0A2D1U8Q0</accession>
<feature type="signal peptide" evidence="1">
    <location>
        <begin position="1"/>
        <end position="19"/>
    </location>
</feature>
<feature type="chain" id="PRO_5013776738" description="Right handed beta helix domain-containing protein" evidence="1">
    <location>
        <begin position="20"/>
        <end position="459"/>
    </location>
</feature>
<reference evidence="2 3" key="1">
    <citation type="submission" date="2017-10" db="EMBL/GenBank/DDBJ databases">
        <title>Whole genome of Pedobacter ginsengisoli T01R-27 isolated from tomato rhizosphere.</title>
        <authorList>
            <person name="Weon H.-Y."/>
            <person name="Lee S.A."/>
            <person name="Sang M.K."/>
            <person name="Song J."/>
        </authorList>
    </citation>
    <scope>NUCLEOTIDE SEQUENCE [LARGE SCALE GENOMIC DNA]</scope>
    <source>
        <strain evidence="2 3">T01R-27</strain>
    </source>
</reference>
<organism evidence="2 3">
    <name type="scientific">Pedobacter ginsengisoli</name>
    <dbReference type="NCBI Taxonomy" id="363852"/>
    <lineage>
        <taxon>Bacteria</taxon>
        <taxon>Pseudomonadati</taxon>
        <taxon>Bacteroidota</taxon>
        <taxon>Sphingobacteriia</taxon>
        <taxon>Sphingobacteriales</taxon>
        <taxon>Sphingobacteriaceae</taxon>
        <taxon>Pedobacter</taxon>
    </lineage>
</organism>
<protein>
    <recommendedName>
        <fullName evidence="4">Right handed beta helix domain-containing protein</fullName>
    </recommendedName>
</protein>
<dbReference type="Proteomes" id="UP000223749">
    <property type="component" value="Chromosome"/>
</dbReference>
<dbReference type="EMBL" id="CP024091">
    <property type="protein sequence ID" value="ATP57924.1"/>
    <property type="molecule type" value="Genomic_DNA"/>
</dbReference>
<dbReference type="SUPFAM" id="SSF51126">
    <property type="entry name" value="Pectin lyase-like"/>
    <property type="match status" value="1"/>
</dbReference>
<evidence type="ECO:0000256" key="1">
    <source>
        <dbReference type="SAM" id="SignalP"/>
    </source>
</evidence>
<gene>
    <name evidence="2" type="ORF">CPT03_16380</name>
</gene>
<sequence length="459" mass="50222">MRLSYLAVLLLFLAFTACRKSEGITTDAKAKLSFSTDTVLFDTVFTSSGTTNKQLKVYNTNQKAVNISQIQLSGGSGSYFSLIINGQPVSQKSNLQIDGNDSISIYVKATIDANSQTKPFIAQDSIVFNTNGNKQTVALVAYGQNAVFINNQTITANTTWNSLLPYIVYKSVTVASNATLTILPGTKVLFHSNSGMHIKGTLLANGTPASPVLFSGDRTERIYADEPGQWNGLHFYSSSSNSKLHYAVVKNAIIGLTVDSLSKTQTPRLSLTNSIVKNMTIAGFVGYNAHLNAFNNLFYNAGQYLLYGVSGGKYNLKQNTFAGYNAKFSRRTPALYFSDLSNALPARNLQLLLMNNIIWGSLTEELLIDKKTTAGIDAEVSNNVIKTILKTYEGNSNLLNTDPNFIEPLKDNFMLKNNSSIINKGRDLSTDPAFGIFLNKDLNNQPRIFPSEPGCYENN</sequence>
<dbReference type="AlphaFoldDB" id="A0A2D1U8Q0"/>
<evidence type="ECO:0000313" key="3">
    <source>
        <dbReference type="Proteomes" id="UP000223749"/>
    </source>
</evidence>
<dbReference type="RefSeq" id="WP_099439833.1">
    <property type="nucleotide sequence ID" value="NZ_CP024091.1"/>
</dbReference>
<dbReference type="PROSITE" id="PS51257">
    <property type="entry name" value="PROKAR_LIPOPROTEIN"/>
    <property type="match status" value="1"/>
</dbReference>
<dbReference type="OrthoDB" id="1111178at2"/>
<name>A0A2D1U8Q0_9SPHI</name>
<dbReference type="KEGG" id="pgs:CPT03_16380"/>
<proteinExistence type="predicted"/>
<dbReference type="InterPro" id="IPR011050">
    <property type="entry name" value="Pectin_lyase_fold/virulence"/>
</dbReference>
<keyword evidence="3" id="KW-1185">Reference proteome</keyword>
<evidence type="ECO:0008006" key="4">
    <source>
        <dbReference type="Google" id="ProtNLM"/>
    </source>
</evidence>
<keyword evidence="1" id="KW-0732">Signal</keyword>